<dbReference type="SUPFAM" id="SSF103473">
    <property type="entry name" value="MFS general substrate transporter"/>
    <property type="match status" value="1"/>
</dbReference>
<dbReference type="PANTHER" id="PTHR43124:SF3">
    <property type="entry name" value="CHLORAMPHENICOL EFFLUX PUMP RV0191"/>
    <property type="match status" value="1"/>
</dbReference>
<dbReference type="RefSeq" id="WP_229310669.1">
    <property type="nucleotide sequence ID" value="NZ_QLMC01000003.1"/>
</dbReference>
<feature type="transmembrane region" description="Helical" evidence="7">
    <location>
        <begin position="374"/>
        <end position="393"/>
    </location>
</feature>
<accession>A0A327X0G6</accession>
<dbReference type="GO" id="GO:0022857">
    <property type="term" value="F:transmembrane transporter activity"/>
    <property type="evidence" value="ECO:0007669"/>
    <property type="project" value="InterPro"/>
</dbReference>
<protein>
    <submittedName>
        <fullName evidence="9">Putative MFS family arabinose efflux permease</fullName>
    </submittedName>
</protein>
<evidence type="ECO:0000256" key="3">
    <source>
        <dbReference type="ARBA" id="ARBA00022692"/>
    </source>
</evidence>
<sequence>MNMTRQEKVLLFILACINFTHIVDFIIMMPMGPQLMRYFNLNPHEFSFIVSAYSLSAGISGFLAAFYVDRFDRKKVVLTAYIGFVIGTIACGLAPTFPLLIVARTTAGLFGGVLGAQVFSIVADVVPYERRATAMSIITTSFSVASVAGVPLGLYLATEISWHAPFLALGGLGVLVTVLIIRYVPRLDGHLQTGIRYHPLEILTAMLRSPNQLRALWLTTTIMLGHFSIIPLLSPYLVANVGLGENQLYLIYLVGGLVTIFTGPLVGRLADKRGKYPVFVVFALLSMIPMFLLTSMQPSGLTYILAVNAVFFIFSNARFIPTQAMVTAVVEPQRRGGFMSMNSSVQLLAQAVATYGAGLLVTKTESGALIHYSWVGYLAMAAIFVSVFIARYIRPLDTDGVESLPAQSAGASLDAKKKVSKKRPQEATHTVS</sequence>
<feature type="transmembrane region" description="Helical" evidence="7">
    <location>
        <begin position="107"/>
        <end position="126"/>
    </location>
</feature>
<dbReference type="InterPro" id="IPR011701">
    <property type="entry name" value="MFS"/>
</dbReference>
<dbReference type="InterPro" id="IPR036259">
    <property type="entry name" value="MFS_trans_sf"/>
</dbReference>
<evidence type="ECO:0000259" key="8">
    <source>
        <dbReference type="PROSITE" id="PS50850"/>
    </source>
</evidence>
<organism evidence="9 10">
    <name type="scientific">Larkinella arboricola</name>
    <dbReference type="NCBI Taxonomy" id="643671"/>
    <lineage>
        <taxon>Bacteria</taxon>
        <taxon>Pseudomonadati</taxon>
        <taxon>Bacteroidota</taxon>
        <taxon>Cytophagia</taxon>
        <taxon>Cytophagales</taxon>
        <taxon>Spirosomataceae</taxon>
        <taxon>Larkinella</taxon>
    </lineage>
</organism>
<feature type="transmembrane region" description="Helical" evidence="7">
    <location>
        <begin position="133"/>
        <end position="156"/>
    </location>
</feature>
<keyword evidence="10" id="KW-1185">Reference proteome</keyword>
<evidence type="ECO:0000256" key="6">
    <source>
        <dbReference type="SAM" id="MobiDB-lite"/>
    </source>
</evidence>
<dbReference type="InterPro" id="IPR050189">
    <property type="entry name" value="MFS_Efflux_Transporters"/>
</dbReference>
<dbReference type="PANTHER" id="PTHR43124">
    <property type="entry name" value="PURINE EFFLUX PUMP PBUE"/>
    <property type="match status" value="1"/>
</dbReference>
<dbReference type="PROSITE" id="PS50850">
    <property type="entry name" value="MFS"/>
    <property type="match status" value="1"/>
</dbReference>
<evidence type="ECO:0000256" key="5">
    <source>
        <dbReference type="ARBA" id="ARBA00023136"/>
    </source>
</evidence>
<dbReference type="Gene3D" id="1.20.1250.20">
    <property type="entry name" value="MFS general substrate transporter like domains"/>
    <property type="match status" value="1"/>
</dbReference>
<feature type="transmembrane region" description="Helical" evidence="7">
    <location>
        <begin position="249"/>
        <end position="269"/>
    </location>
</feature>
<evidence type="ECO:0000256" key="1">
    <source>
        <dbReference type="ARBA" id="ARBA00004651"/>
    </source>
</evidence>
<feature type="region of interest" description="Disordered" evidence="6">
    <location>
        <begin position="408"/>
        <end position="432"/>
    </location>
</feature>
<keyword evidence="5 7" id="KW-0472">Membrane</keyword>
<evidence type="ECO:0000256" key="4">
    <source>
        <dbReference type="ARBA" id="ARBA00022989"/>
    </source>
</evidence>
<reference evidence="9 10" key="1">
    <citation type="submission" date="2018-06" db="EMBL/GenBank/DDBJ databases">
        <title>Genomic Encyclopedia of Archaeal and Bacterial Type Strains, Phase II (KMG-II): from individual species to whole genera.</title>
        <authorList>
            <person name="Goeker M."/>
        </authorList>
    </citation>
    <scope>NUCLEOTIDE SEQUENCE [LARGE SCALE GENOMIC DNA]</scope>
    <source>
        <strain evidence="9 10">DSM 21851</strain>
    </source>
</reference>
<feature type="transmembrane region" description="Helical" evidence="7">
    <location>
        <begin position="300"/>
        <end position="320"/>
    </location>
</feature>
<feature type="domain" description="Major facilitator superfamily (MFS) profile" evidence="8">
    <location>
        <begin position="10"/>
        <end position="398"/>
    </location>
</feature>
<evidence type="ECO:0000256" key="2">
    <source>
        <dbReference type="ARBA" id="ARBA00022475"/>
    </source>
</evidence>
<evidence type="ECO:0000313" key="10">
    <source>
        <dbReference type="Proteomes" id="UP000248790"/>
    </source>
</evidence>
<keyword evidence="3 7" id="KW-0812">Transmembrane</keyword>
<comment type="caution">
    <text evidence="9">The sequence shown here is derived from an EMBL/GenBank/DDBJ whole genome shotgun (WGS) entry which is preliminary data.</text>
</comment>
<proteinExistence type="predicted"/>
<feature type="transmembrane region" description="Helical" evidence="7">
    <location>
        <begin position="80"/>
        <end position="101"/>
    </location>
</feature>
<dbReference type="EMBL" id="QLMC01000003">
    <property type="protein sequence ID" value="RAJ98105.1"/>
    <property type="molecule type" value="Genomic_DNA"/>
</dbReference>
<keyword evidence="2" id="KW-1003">Cell membrane</keyword>
<dbReference type="InterPro" id="IPR020846">
    <property type="entry name" value="MFS_dom"/>
</dbReference>
<feature type="transmembrane region" description="Helical" evidence="7">
    <location>
        <begin position="215"/>
        <end position="237"/>
    </location>
</feature>
<keyword evidence="4 7" id="KW-1133">Transmembrane helix</keyword>
<feature type="transmembrane region" description="Helical" evidence="7">
    <location>
        <begin position="276"/>
        <end position="294"/>
    </location>
</feature>
<evidence type="ECO:0000313" key="9">
    <source>
        <dbReference type="EMBL" id="RAJ98105.1"/>
    </source>
</evidence>
<feature type="transmembrane region" description="Helical" evidence="7">
    <location>
        <begin position="9"/>
        <end position="28"/>
    </location>
</feature>
<dbReference type="AlphaFoldDB" id="A0A327X0G6"/>
<comment type="subcellular location">
    <subcellularLocation>
        <location evidence="1">Cell membrane</location>
        <topology evidence="1">Multi-pass membrane protein</topology>
    </subcellularLocation>
</comment>
<dbReference type="Proteomes" id="UP000248790">
    <property type="component" value="Unassembled WGS sequence"/>
</dbReference>
<evidence type="ECO:0000256" key="7">
    <source>
        <dbReference type="SAM" id="Phobius"/>
    </source>
</evidence>
<feature type="transmembrane region" description="Helical" evidence="7">
    <location>
        <begin position="162"/>
        <end position="184"/>
    </location>
</feature>
<dbReference type="Pfam" id="PF07690">
    <property type="entry name" value="MFS_1"/>
    <property type="match status" value="1"/>
</dbReference>
<feature type="transmembrane region" description="Helical" evidence="7">
    <location>
        <begin position="341"/>
        <end position="362"/>
    </location>
</feature>
<gene>
    <name evidence="9" type="ORF">LX87_03013</name>
</gene>
<dbReference type="GO" id="GO:0005886">
    <property type="term" value="C:plasma membrane"/>
    <property type="evidence" value="ECO:0007669"/>
    <property type="project" value="UniProtKB-SubCell"/>
</dbReference>
<name>A0A327X0G6_LARAB</name>
<feature type="transmembrane region" description="Helical" evidence="7">
    <location>
        <begin position="48"/>
        <end position="68"/>
    </location>
</feature>
<dbReference type="CDD" id="cd17324">
    <property type="entry name" value="MFS_NepI_like"/>
    <property type="match status" value="1"/>
</dbReference>